<reference evidence="12" key="1">
    <citation type="journal article" date="2017" name="Appl. Environ. Microbiol.">
        <title>Molecular characterization of an Endozoicomonas-like organism causing infection in king scallop Pecten maximus L.</title>
        <authorList>
            <person name="Cano I."/>
            <person name="van Aerle R."/>
            <person name="Ross S."/>
            <person name="Verner-Jeffreys D.W."/>
            <person name="Paley R.K."/>
            <person name="Rimmer G."/>
            <person name="Ryder D."/>
            <person name="Hooper P."/>
            <person name="Stone D."/>
            <person name="Feist S.W."/>
        </authorList>
    </citation>
    <scope>NUCLEOTIDE SEQUENCE</scope>
</reference>
<dbReference type="Gene3D" id="3.30.200.70">
    <property type="match status" value="1"/>
</dbReference>
<evidence type="ECO:0000256" key="10">
    <source>
        <dbReference type="ARBA" id="ARBA00023016"/>
    </source>
</evidence>
<accession>A0A2H9TA26</accession>
<protein>
    <submittedName>
        <fullName evidence="12">Stress response kinase A</fullName>
        <ecNumber evidence="12">2.7.11.1</ecNumber>
    </submittedName>
</protein>
<dbReference type="PANTHER" id="PTHR39573">
    <property type="entry name" value="STRESS RESPONSE KINASE A"/>
    <property type="match status" value="1"/>
</dbReference>
<dbReference type="GO" id="GO:0005737">
    <property type="term" value="C:cytoplasm"/>
    <property type="evidence" value="ECO:0007669"/>
    <property type="project" value="TreeGrafter"/>
</dbReference>
<keyword evidence="3" id="KW-0597">Phosphoprotein</keyword>
<evidence type="ECO:0000256" key="7">
    <source>
        <dbReference type="ARBA" id="ARBA00022777"/>
    </source>
</evidence>
<dbReference type="InterPro" id="IPR032882">
    <property type="entry name" value="SrkA/RdoA"/>
</dbReference>
<dbReference type="GO" id="GO:0004674">
    <property type="term" value="F:protein serine/threonine kinase activity"/>
    <property type="evidence" value="ECO:0007669"/>
    <property type="project" value="UniProtKB-KW"/>
</dbReference>
<dbReference type="EMBL" id="NSIT01000031">
    <property type="protein sequence ID" value="PJE80115.1"/>
    <property type="molecule type" value="Genomic_DNA"/>
</dbReference>
<keyword evidence="9" id="KW-0460">Magnesium</keyword>
<evidence type="ECO:0000259" key="11">
    <source>
        <dbReference type="Pfam" id="PF01636"/>
    </source>
</evidence>
<comment type="caution">
    <text evidence="12">The sequence shown here is derived from an EMBL/GenBank/DDBJ whole genome shotgun (WGS) entry which is preliminary data.</text>
</comment>
<feature type="domain" description="Aminoglycoside phosphotransferase" evidence="11">
    <location>
        <begin position="40"/>
        <end position="261"/>
    </location>
</feature>
<evidence type="ECO:0000256" key="3">
    <source>
        <dbReference type="ARBA" id="ARBA00022553"/>
    </source>
</evidence>
<proteinExistence type="inferred from homology"/>
<dbReference type="NCBIfam" id="NF008738">
    <property type="entry name" value="PRK11768.1"/>
    <property type="match status" value="1"/>
</dbReference>
<evidence type="ECO:0000256" key="4">
    <source>
        <dbReference type="ARBA" id="ARBA00022679"/>
    </source>
</evidence>
<evidence type="ECO:0000256" key="2">
    <source>
        <dbReference type="ARBA" id="ARBA00022527"/>
    </source>
</evidence>
<dbReference type="Gene3D" id="1.10.510.10">
    <property type="entry name" value="Transferase(Phosphotransferase) domain 1"/>
    <property type="match status" value="1"/>
</dbReference>
<dbReference type="InterPro" id="IPR011009">
    <property type="entry name" value="Kinase-like_dom_sf"/>
</dbReference>
<dbReference type="Gene3D" id="1.20.1270.170">
    <property type="match status" value="1"/>
</dbReference>
<evidence type="ECO:0000313" key="12">
    <source>
        <dbReference type="EMBL" id="PJE80115.1"/>
    </source>
</evidence>
<keyword evidence="6" id="KW-0547">Nucleotide-binding</keyword>
<keyword evidence="5" id="KW-0479">Metal-binding</keyword>
<dbReference type="GO" id="GO:0005524">
    <property type="term" value="F:ATP binding"/>
    <property type="evidence" value="ECO:0007669"/>
    <property type="project" value="UniProtKB-KW"/>
</dbReference>
<dbReference type="EC" id="2.7.11.1" evidence="12"/>
<evidence type="ECO:0000256" key="9">
    <source>
        <dbReference type="ARBA" id="ARBA00022842"/>
    </source>
</evidence>
<evidence type="ECO:0000256" key="6">
    <source>
        <dbReference type="ARBA" id="ARBA00022741"/>
    </source>
</evidence>
<evidence type="ECO:0000256" key="5">
    <source>
        <dbReference type="ARBA" id="ARBA00022723"/>
    </source>
</evidence>
<keyword evidence="7 12" id="KW-0418">Kinase</keyword>
<dbReference type="HAMAP" id="MF_01497">
    <property type="entry name" value="SrkA_kinase"/>
    <property type="match status" value="1"/>
</dbReference>
<evidence type="ECO:0000256" key="8">
    <source>
        <dbReference type="ARBA" id="ARBA00022840"/>
    </source>
</evidence>
<keyword evidence="2" id="KW-0723">Serine/threonine-protein kinase</keyword>
<dbReference type="SUPFAM" id="SSF56112">
    <property type="entry name" value="Protein kinase-like (PK-like)"/>
    <property type="match status" value="1"/>
</dbReference>
<sequence>MPDDLSHSTAHPYKRLTPDSVMDALESQGFSCDARILALNSYENRVYQVGIEDSDPVIVKFYRPDRWDKKQIEEEHRFIAALKDAELPVVAPLCNREESTLSSYDGFLFTVFPRQGGHAPELDYGNNLLIMGRLLGRMHAIGATEPFQHRPGITLDRFGQQSVHFLLEHHIIPDNLITAYETLTQHILEKLFVIEQQGLPEVIRVHGDCHSGNILWRNDNPHFVDFDDAAMAPAVQDIWMLLSGNRQQQNLQLSEIIEGYNEFYSFNPKELNYVEYFRTLRLIHYNAWLARRWSDPAFPKAFSWFNTERYWSEHILELREQLAALDEMPLQLY</sequence>
<dbReference type="Pfam" id="PF01636">
    <property type="entry name" value="APH"/>
    <property type="match status" value="1"/>
</dbReference>
<dbReference type="PANTHER" id="PTHR39573:SF1">
    <property type="entry name" value="STRESS RESPONSE KINASE A"/>
    <property type="match status" value="1"/>
</dbReference>
<keyword evidence="4 12" id="KW-0808">Transferase</keyword>
<dbReference type="GO" id="GO:0046872">
    <property type="term" value="F:metal ion binding"/>
    <property type="evidence" value="ECO:0007669"/>
    <property type="project" value="UniProtKB-KW"/>
</dbReference>
<keyword evidence="1" id="KW-0963">Cytoplasm</keyword>
<keyword evidence="8" id="KW-0067">ATP-binding</keyword>
<organism evidence="12">
    <name type="scientific">invertebrate metagenome</name>
    <dbReference type="NCBI Taxonomy" id="1711999"/>
    <lineage>
        <taxon>unclassified sequences</taxon>
        <taxon>metagenomes</taxon>
        <taxon>organismal metagenomes</taxon>
    </lineage>
</organism>
<evidence type="ECO:0000256" key="1">
    <source>
        <dbReference type="ARBA" id="ARBA00022490"/>
    </source>
</evidence>
<name>A0A2H9TA26_9ZZZZ</name>
<dbReference type="InterPro" id="IPR002575">
    <property type="entry name" value="Aminoglycoside_PTrfase"/>
</dbReference>
<dbReference type="AlphaFoldDB" id="A0A2H9TA26"/>
<gene>
    <name evidence="12" type="primary">srkA</name>
    <name evidence="12" type="ORF">CI610_00879</name>
</gene>
<keyword evidence="10" id="KW-0346">Stress response</keyword>